<evidence type="ECO:0000313" key="1">
    <source>
        <dbReference type="Proteomes" id="UP000887563"/>
    </source>
</evidence>
<dbReference type="GO" id="GO:0031533">
    <property type="term" value="C:mRNA capping enzyme complex"/>
    <property type="evidence" value="ECO:0007669"/>
    <property type="project" value="InterPro"/>
</dbReference>
<dbReference type="AlphaFoldDB" id="A0A914MTD1"/>
<dbReference type="InterPro" id="IPR028271">
    <property type="entry name" value="RAMAC"/>
</dbReference>
<keyword evidence="1" id="KW-1185">Reference proteome</keyword>
<dbReference type="Proteomes" id="UP000887563">
    <property type="component" value="Unplaced"/>
</dbReference>
<organism evidence="1 2">
    <name type="scientific">Meloidogyne incognita</name>
    <name type="common">Southern root-knot nematode worm</name>
    <name type="synonym">Oxyuris incognita</name>
    <dbReference type="NCBI Taxonomy" id="6306"/>
    <lineage>
        <taxon>Eukaryota</taxon>
        <taxon>Metazoa</taxon>
        <taxon>Ecdysozoa</taxon>
        <taxon>Nematoda</taxon>
        <taxon>Chromadorea</taxon>
        <taxon>Rhabditida</taxon>
        <taxon>Tylenchina</taxon>
        <taxon>Tylenchomorpha</taxon>
        <taxon>Tylenchoidea</taxon>
        <taxon>Meloidogynidae</taxon>
        <taxon>Meloidogyninae</taxon>
        <taxon>Meloidogyne</taxon>
        <taxon>Meloidogyne incognita group</taxon>
    </lineage>
</organism>
<dbReference type="GO" id="GO:0003723">
    <property type="term" value="F:RNA binding"/>
    <property type="evidence" value="ECO:0007669"/>
    <property type="project" value="InterPro"/>
</dbReference>
<reference evidence="2" key="1">
    <citation type="submission" date="2022-11" db="UniProtKB">
        <authorList>
            <consortium name="WormBaseParasite"/>
        </authorList>
    </citation>
    <scope>IDENTIFICATION</scope>
</reference>
<sequence>MLECTKLSFDNPHLIINILFPFLFRMGDKIILASEENNSSAEVKNPSSIPSSNESNYDTLFASRYTNNDDEYKRASITISHEPICLSSLGLQQSNFDESGRLYSRRNQERNYEDRNWRHTPYWRRGRGNVEENWNNRRDYRRQ</sequence>
<evidence type="ECO:0000313" key="2">
    <source>
        <dbReference type="WBParaSite" id="Minc3s02436g30032"/>
    </source>
</evidence>
<dbReference type="WBParaSite" id="Minc3s02436g30032">
    <property type="protein sequence ID" value="Minc3s02436g30032"/>
    <property type="gene ID" value="Minc3s02436g30032"/>
</dbReference>
<dbReference type="Pfam" id="PF15320">
    <property type="entry name" value="RAM"/>
    <property type="match status" value="1"/>
</dbReference>
<protein>
    <submittedName>
        <fullName evidence="2">Uncharacterized protein</fullName>
    </submittedName>
</protein>
<dbReference type="GO" id="GO:0106005">
    <property type="term" value="P:RNA 5'-cap (guanine-N7)-methylation"/>
    <property type="evidence" value="ECO:0007669"/>
    <property type="project" value="InterPro"/>
</dbReference>
<proteinExistence type="predicted"/>
<accession>A0A914MTD1</accession>
<name>A0A914MTD1_MELIC</name>